<dbReference type="Proteomes" id="UP000235145">
    <property type="component" value="Unassembled WGS sequence"/>
</dbReference>
<evidence type="ECO:0000256" key="2">
    <source>
        <dbReference type="ARBA" id="ARBA00022614"/>
    </source>
</evidence>
<evidence type="ECO:0000256" key="4">
    <source>
        <dbReference type="ARBA" id="ARBA00022737"/>
    </source>
</evidence>
<comment type="caution">
    <text evidence="8">The sequence shown here is derived from an EMBL/GenBank/DDBJ whole genome shotgun (WGS) entry which is preliminary data.</text>
</comment>
<feature type="domain" description="Leucine-rich repeat-containing N-terminal plant-type" evidence="7">
    <location>
        <begin position="31"/>
        <end position="76"/>
    </location>
</feature>
<name>A0A9R1VZP8_LACSA</name>
<evidence type="ECO:0000256" key="5">
    <source>
        <dbReference type="ARBA" id="ARBA00023136"/>
    </source>
</evidence>
<dbReference type="Pfam" id="PF00560">
    <property type="entry name" value="LRR_1"/>
    <property type="match status" value="4"/>
</dbReference>
<evidence type="ECO:0000256" key="6">
    <source>
        <dbReference type="SAM" id="SignalP"/>
    </source>
</evidence>
<sequence length="230" mass="25518">MTSLNFLFFSPTLLIIIILSSTPNFSCASLEEVNALLKWKASLEIPNNSFLSSWLPLPMNSNASVPCTSWFGVVCNAGGSIQRLNLSSSSLKGTLHQFSFSMLHSLTHFDLSVNNFSGPIPPEIRLLTKLVYLDFSENKFSGVIPPEIGNMNQLTILYLYSNNISGSIPIELGNLKSLTDIQVAYNQLNGSIPSSLANLKNLHTLYLHEINYPVPFLLNLEIWSLLLILR</sequence>
<dbReference type="PANTHER" id="PTHR48060:SF24">
    <property type="entry name" value="NON-SPECIFIC SERINE_THREONINE PROTEIN KINASE"/>
    <property type="match status" value="1"/>
</dbReference>
<evidence type="ECO:0000256" key="1">
    <source>
        <dbReference type="ARBA" id="ARBA00004370"/>
    </source>
</evidence>
<evidence type="ECO:0000313" key="8">
    <source>
        <dbReference type="EMBL" id="KAJ0215615.1"/>
    </source>
</evidence>
<dbReference type="InterPro" id="IPR013210">
    <property type="entry name" value="LRR_N_plant-typ"/>
</dbReference>
<comment type="subcellular location">
    <subcellularLocation>
        <location evidence="1">Membrane</location>
    </subcellularLocation>
</comment>
<dbReference type="EMBL" id="NBSK02000003">
    <property type="protein sequence ID" value="KAJ0215615.1"/>
    <property type="molecule type" value="Genomic_DNA"/>
</dbReference>
<feature type="chain" id="PRO_5040287247" description="Leucine-rich repeat-containing N-terminal plant-type domain-containing protein" evidence="6">
    <location>
        <begin position="29"/>
        <end position="230"/>
    </location>
</feature>
<dbReference type="InterPro" id="IPR032675">
    <property type="entry name" value="LRR_dom_sf"/>
</dbReference>
<dbReference type="OrthoDB" id="676979at2759"/>
<keyword evidence="2" id="KW-0433">Leucine-rich repeat</keyword>
<reference evidence="8 9" key="1">
    <citation type="journal article" date="2017" name="Nat. Commun.">
        <title>Genome assembly with in vitro proximity ligation data and whole-genome triplication in lettuce.</title>
        <authorList>
            <person name="Reyes-Chin-Wo S."/>
            <person name="Wang Z."/>
            <person name="Yang X."/>
            <person name="Kozik A."/>
            <person name="Arikit S."/>
            <person name="Song C."/>
            <person name="Xia L."/>
            <person name="Froenicke L."/>
            <person name="Lavelle D.O."/>
            <person name="Truco M.J."/>
            <person name="Xia R."/>
            <person name="Zhu S."/>
            <person name="Xu C."/>
            <person name="Xu H."/>
            <person name="Xu X."/>
            <person name="Cox K."/>
            <person name="Korf I."/>
            <person name="Meyers B.C."/>
            <person name="Michelmore R.W."/>
        </authorList>
    </citation>
    <scope>NUCLEOTIDE SEQUENCE [LARGE SCALE GENOMIC DNA]</scope>
    <source>
        <strain evidence="9">cv. Salinas</strain>
        <tissue evidence="8">Seedlings</tissue>
    </source>
</reference>
<dbReference type="PANTHER" id="PTHR48060">
    <property type="entry name" value="DNA DAMAGE-REPAIR/TOLERATION PROTEIN DRT100"/>
    <property type="match status" value="1"/>
</dbReference>
<organism evidence="8 9">
    <name type="scientific">Lactuca sativa</name>
    <name type="common">Garden lettuce</name>
    <dbReference type="NCBI Taxonomy" id="4236"/>
    <lineage>
        <taxon>Eukaryota</taxon>
        <taxon>Viridiplantae</taxon>
        <taxon>Streptophyta</taxon>
        <taxon>Embryophyta</taxon>
        <taxon>Tracheophyta</taxon>
        <taxon>Spermatophyta</taxon>
        <taxon>Magnoliopsida</taxon>
        <taxon>eudicotyledons</taxon>
        <taxon>Gunneridae</taxon>
        <taxon>Pentapetalae</taxon>
        <taxon>asterids</taxon>
        <taxon>campanulids</taxon>
        <taxon>Asterales</taxon>
        <taxon>Asteraceae</taxon>
        <taxon>Cichorioideae</taxon>
        <taxon>Cichorieae</taxon>
        <taxon>Lactucinae</taxon>
        <taxon>Lactuca</taxon>
    </lineage>
</organism>
<dbReference type="InterPro" id="IPR053211">
    <property type="entry name" value="DNA_repair-toleration"/>
</dbReference>
<dbReference type="Pfam" id="PF08263">
    <property type="entry name" value="LRRNT_2"/>
    <property type="match status" value="1"/>
</dbReference>
<dbReference type="GO" id="GO:0016020">
    <property type="term" value="C:membrane"/>
    <property type="evidence" value="ECO:0007669"/>
    <property type="project" value="UniProtKB-SubCell"/>
</dbReference>
<evidence type="ECO:0000259" key="7">
    <source>
        <dbReference type="Pfam" id="PF08263"/>
    </source>
</evidence>
<dbReference type="InterPro" id="IPR001611">
    <property type="entry name" value="Leu-rich_rpt"/>
</dbReference>
<keyword evidence="4" id="KW-0677">Repeat</keyword>
<keyword evidence="5" id="KW-0472">Membrane</keyword>
<dbReference type="FunFam" id="3.80.10.10:FF:000400">
    <property type="entry name" value="Nuclear pore complex protein NUP107"/>
    <property type="match status" value="1"/>
</dbReference>
<gene>
    <name evidence="8" type="ORF">LSAT_V11C300125230</name>
</gene>
<accession>A0A9R1VZP8</accession>
<protein>
    <recommendedName>
        <fullName evidence="7">Leucine-rich repeat-containing N-terminal plant-type domain-containing protein</fullName>
    </recommendedName>
</protein>
<proteinExistence type="predicted"/>
<keyword evidence="3 6" id="KW-0732">Signal</keyword>
<feature type="signal peptide" evidence="6">
    <location>
        <begin position="1"/>
        <end position="28"/>
    </location>
</feature>
<dbReference type="SUPFAM" id="SSF52058">
    <property type="entry name" value="L domain-like"/>
    <property type="match status" value="1"/>
</dbReference>
<dbReference type="Gene3D" id="3.80.10.10">
    <property type="entry name" value="Ribonuclease Inhibitor"/>
    <property type="match status" value="2"/>
</dbReference>
<evidence type="ECO:0000313" key="9">
    <source>
        <dbReference type="Proteomes" id="UP000235145"/>
    </source>
</evidence>
<keyword evidence="9" id="KW-1185">Reference proteome</keyword>
<dbReference type="AlphaFoldDB" id="A0A9R1VZP8"/>
<evidence type="ECO:0000256" key="3">
    <source>
        <dbReference type="ARBA" id="ARBA00022729"/>
    </source>
</evidence>